<comment type="caution">
    <text evidence="1">The sequence shown here is derived from an EMBL/GenBank/DDBJ whole genome shotgun (WGS) entry which is preliminary data.</text>
</comment>
<dbReference type="Proteomes" id="UP001341840">
    <property type="component" value="Unassembled WGS sequence"/>
</dbReference>
<accession>A0ABU6QP79</accession>
<organism evidence="1 2">
    <name type="scientific">Stylosanthes scabra</name>
    <dbReference type="NCBI Taxonomy" id="79078"/>
    <lineage>
        <taxon>Eukaryota</taxon>
        <taxon>Viridiplantae</taxon>
        <taxon>Streptophyta</taxon>
        <taxon>Embryophyta</taxon>
        <taxon>Tracheophyta</taxon>
        <taxon>Spermatophyta</taxon>
        <taxon>Magnoliopsida</taxon>
        <taxon>eudicotyledons</taxon>
        <taxon>Gunneridae</taxon>
        <taxon>Pentapetalae</taxon>
        <taxon>rosids</taxon>
        <taxon>fabids</taxon>
        <taxon>Fabales</taxon>
        <taxon>Fabaceae</taxon>
        <taxon>Papilionoideae</taxon>
        <taxon>50 kb inversion clade</taxon>
        <taxon>dalbergioids sensu lato</taxon>
        <taxon>Dalbergieae</taxon>
        <taxon>Pterocarpus clade</taxon>
        <taxon>Stylosanthes</taxon>
    </lineage>
</organism>
<protein>
    <submittedName>
        <fullName evidence="1">Uncharacterized protein</fullName>
    </submittedName>
</protein>
<sequence length="135" mass="15023">MSIPAEYQVTLCVLRTVQTSKCGAKFRAEVAKESARNEKIAKKSLKAKSRAYVPELSVTKLRFSGPASGRCRQIFGAVAREAEISHSDSSLLLFDPEIERTLCRARQARRRAELARLASDNNPFDWSNSDSDSDT</sequence>
<dbReference type="EMBL" id="JASCZI010000861">
    <property type="protein sequence ID" value="MED6113617.1"/>
    <property type="molecule type" value="Genomic_DNA"/>
</dbReference>
<keyword evidence="2" id="KW-1185">Reference proteome</keyword>
<evidence type="ECO:0000313" key="1">
    <source>
        <dbReference type="EMBL" id="MED6113617.1"/>
    </source>
</evidence>
<name>A0ABU6QP79_9FABA</name>
<reference evidence="1 2" key="1">
    <citation type="journal article" date="2023" name="Plants (Basel)">
        <title>Bridging the Gap: Combining Genomics and Transcriptomics Approaches to Understand Stylosanthes scabra, an Orphan Legume from the Brazilian Caatinga.</title>
        <authorList>
            <person name="Ferreira-Neto J.R.C."/>
            <person name="da Silva M.D."/>
            <person name="Binneck E."/>
            <person name="de Melo N.F."/>
            <person name="da Silva R.H."/>
            <person name="de Melo A.L.T.M."/>
            <person name="Pandolfi V."/>
            <person name="Bustamante F.O."/>
            <person name="Brasileiro-Vidal A.C."/>
            <person name="Benko-Iseppon A.M."/>
        </authorList>
    </citation>
    <scope>NUCLEOTIDE SEQUENCE [LARGE SCALE GENOMIC DNA]</scope>
    <source>
        <tissue evidence="1">Leaves</tissue>
    </source>
</reference>
<evidence type="ECO:0000313" key="2">
    <source>
        <dbReference type="Proteomes" id="UP001341840"/>
    </source>
</evidence>
<proteinExistence type="predicted"/>
<gene>
    <name evidence="1" type="ORF">PIB30_072538</name>
</gene>